<feature type="compositionally biased region" description="Low complexity" evidence="2">
    <location>
        <begin position="1095"/>
        <end position="1115"/>
    </location>
</feature>
<feature type="coiled-coil region" evidence="1">
    <location>
        <begin position="1294"/>
        <end position="1374"/>
    </location>
</feature>
<dbReference type="PANTHER" id="PTHR40240">
    <property type="entry name" value="PLEXUS, ISOFORM A"/>
    <property type="match status" value="1"/>
</dbReference>
<feature type="region of interest" description="Disordered" evidence="2">
    <location>
        <begin position="1092"/>
        <end position="1115"/>
    </location>
</feature>
<keyword evidence="1" id="KW-0175">Coiled coil</keyword>
<feature type="compositionally biased region" description="Basic residues" evidence="2">
    <location>
        <begin position="1209"/>
        <end position="1220"/>
    </location>
</feature>
<feature type="region of interest" description="Disordered" evidence="2">
    <location>
        <begin position="1643"/>
        <end position="1712"/>
    </location>
</feature>
<evidence type="ECO:0000313" key="4">
    <source>
        <dbReference type="RefSeq" id="XP_027205678.1"/>
    </source>
</evidence>
<feature type="compositionally biased region" description="Low complexity" evidence="2">
    <location>
        <begin position="1695"/>
        <end position="1712"/>
    </location>
</feature>
<organism evidence="3 4">
    <name type="scientific">Dermatophagoides pteronyssinus</name>
    <name type="common">European house dust mite</name>
    <dbReference type="NCBI Taxonomy" id="6956"/>
    <lineage>
        <taxon>Eukaryota</taxon>
        <taxon>Metazoa</taxon>
        <taxon>Ecdysozoa</taxon>
        <taxon>Arthropoda</taxon>
        <taxon>Chelicerata</taxon>
        <taxon>Arachnida</taxon>
        <taxon>Acari</taxon>
        <taxon>Acariformes</taxon>
        <taxon>Sarcoptiformes</taxon>
        <taxon>Astigmata</taxon>
        <taxon>Psoroptidia</taxon>
        <taxon>Analgoidea</taxon>
        <taxon>Pyroglyphidae</taxon>
        <taxon>Dermatophagoidinae</taxon>
        <taxon>Dermatophagoides</taxon>
    </lineage>
</organism>
<dbReference type="Proteomes" id="UP000515146">
    <property type="component" value="Unplaced"/>
</dbReference>
<sequence>MLAVRPSIGSKDPFFPILETLTQTSAITVPCCLQCSELLIDQWNDYELKNISIKNRLYNLPKIKMNKSSSFVGGGGGGGSPARILAHPISLSANNNGNLINVQQQQQRSIPKSNLQDEVLDLSMTGVNSSNTNNQSAVVETTTTMSGTLNLTTTTTTSVSTASNKLLTGHRSRTSSLSSNGGGVGNNSIVGDNIIQINPFSLNSSMNNLIKVSANSSTNNDNNNLPSLMMMTTTKKPLYCCTICDEQCQQLYSILIRPMGNCPYFPTLINDLKIHQTTAIDSNGKIGVCESCHHQLILQWDSYQKSNIPILERKYQLIRKQQQNLTNINHSITTTTTQPPISQSFVSLVAANKTFYCVMCCKDLIALNNLNNSSYSSSLSGSSINHHQSSLSNQAHIAFSLMTENDTSGNVIQKKLLVQSAQEINLTPFLSSSSSTLNTTSSTNSLKQLQLLHENDRVLLCYSCFSSINNSSTSTTTTPSSLNHNNNCNSSSSGIYSLEQPQQQQQHTSKATTNRSSTHHSLNDSLNGISTMTKTILIQPTASTISSSSSTTTTSTISSIMIPDGNELLLCFACKQHKSEYWVETKENSEKKPFYPFLNDSNELINGRARVCAQCHLILEIQWDGFENGYVPYNQRVYQLSSSAKRPPTSSLTHLSSVVATTTSTSTTTTTSLATSSLSSSSSPAIITQVVNGQPACPLKIQIAVPNSSSSLPSTIGIGSVQNHVQNNPSEHFLLTTVTNTASNQSILPTINCQDQHFNKLLNELLTSIGGPHPHLSGTCLICSQHSAAGQTFQIFSTTRNIILSSELGIYPYFPMLKSLIHNSSKKSKNLIDNNTHLACTYCYHSLMAQWIAYHLSGKPVDHDLSTRHYDCQNFVCYVCGVTTYRQFVRSITVKDFPFLSDHKRPPGSLKLNKGESVVTCLTCYQTLTHQWIENERMKVPLEMRKYNWMAVPPPPISTTMNNIKNEPINEQNHKRLTHSDRTIIPILTPTNSISYQLTNANSINHNGIISVPASNEIIPKTAIIVNTGSFGTNNNIVGQPIPNDTILQSKQSSTIVNVTPPTSFNPSHTLAPLVAAAMAATPVTIKQEMINEQSTSEPITTTNTNNNSNTVQSSSVTTTATTVLRHLARQQYVQIQYPQQIIQQPPDSRQNPSNSINLTTLASVAALAGNSNRNSITSSSQFVTGSSINSNNLTNHSNSQQSFDSHSHLHLNHHHHHQPHQQAELPKAVINSNSFALHFNALNNDNKCNNHQSKHHQMKSKIEPNEMENIQQQQQANRLDMKKNHENDNTQYILHCQQRIDRKQAQIKELEESIQQDLLNGENFNENLSKINLEVLQLRKKRLAHLNRLKEKIQQLEQQKQQSSENLVMTIDDNSLSDADLTEIDENRSISDDSIDVFNDEHESLVEFMDNVLPSLPLKENDDEDLGKMEFLSLLGLTTHRMKREDDLDNYIQTKMNRRLTHASFKVDWLNEQENDILEVDPEYETFKRWPYFSESKINPNSDRLHSTKSIRKNSRNKIQFFEILGLKQPSAINKLKTEIDWLAVIRNRQMRRKRKFVCVGKEYQNLDEQILRTWIPILLSSSSSDVNDSEMIQRIKTKVIPNLDDYFHYKDVTIQSNENENQRQEESQSDTQIMTIDCNPAEVIRPSSSSSSSITKTIITPSSSISKQSQPKKISNKNDRNTIVVINSDNHHQQQPITTTTASSQSIAQPLPTTTATTTINSKILNPKQFAQEFHESVLLETQKQMNGKQQIQTNGSFVNIINADSLHHRHHSQPLMLTTATTTTSNAQHAAIIYSDPHHHHHLRPVMNNTSDPQQQQLLIDRNGLISTITATPATVITSIKVPTLAAATTTTTASPADKLNIRDQIFKLQHRIDDINREYSGLNEKRNEIMMTMQRLEREKTLFQLEIDRLSKCLD</sequence>
<feature type="coiled-coil region" evidence="1">
    <location>
        <begin position="1869"/>
        <end position="1917"/>
    </location>
</feature>
<evidence type="ECO:0000256" key="2">
    <source>
        <dbReference type="SAM" id="MobiDB-lite"/>
    </source>
</evidence>
<protein>
    <submittedName>
        <fullName evidence="4">Uncharacterized protein LOC113799267</fullName>
    </submittedName>
</protein>
<dbReference type="OMA" id="CESCHHQ"/>
<feature type="compositionally biased region" description="Polar residues" evidence="2">
    <location>
        <begin position="1190"/>
        <end position="1205"/>
    </location>
</feature>
<evidence type="ECO:0000256" key="1">
    <source>
        <dbReference type="SAM" id="Coils"/>
    </source>
</evidence>
<evidence type="ECO:0000313" key="3">
    <source>
        <dbReference type="Proteomes" id="UP000515146"/>
    </source>
</evidence>
<feature type="region of interest" description="Disordered" evidence="2">
    <location>
        <begin position="491"/>
        <end position="524"/>
    </location>
</feature>
<proteinExistence type="predicted"/>
<feature type="compositionally biased region" description="Polar residues" evidence="2">
    <location>
        <begin position="499"/>
        <end position="524"/>
    </location>
</feature>
<feature type="compositionally biased region" description="Low complexity" evidence="2">
    <location>
        <begin position="1648"/>
        <end position="1675"/>
    </location>
</feature>
<accession>A0A6P6YJH1</accession>
<dbReference type="PANTHER" id="PTHR40240:SF1">
    <property type="entry name" value="PLEXUS, ISOFORM A"/>
    <property type="match status" value="1"/>
</dbReference>
<feature type="region of interest" description="Disordered" evidence="2">
    <location>
        <begin position="1190"/>
        <end position="1225"/>
    </location>
</feature>
<dbReference type="InParanoid" id="A0A6P6YJH1"/>
<reference evidence="4" key="1">
    <citation type="submission" date="2025-08" db="UniProtKB">
        <authorList>
            <consortium name="RefSeq"/>
        </authorList>
    </citation>
    <scope>IDENTIFICATION</scope>
    <source>
        <strain evidence="4">Airmid</strain>
    </source>
</reference>
<gene>
    <name evidence="4" type="primary">LOC113799267</name>
</gene>
<dbReference type="OrthoDB" id="8744624at2759"/>
<name>A0A6P6YJH1_DERPT</name>
<keyword evidence="3" id="KW-1185">Reference proteome</keyword>
<dbReference type="KEGG" id="dpte:113799267"/>
<dbReference type="RefSeq" id="XP_027205678.1">
    <property type="nucleotide sequence ID" value="XM_027349877.1"/>
</dbReference>